<organism evidence="1 2">
    <name type="scientific">Moorena producens 3L</name>
    <dbReference type="NCBI Taxonomy" id="489825"/>
    <lineage>
        <taxon>Bacteria</taxon>
        <taxon>Bacillati</taxon>
        <taxon>Cyanobacteriota</taxon>
        <taxon>Cyanophyceae</taxon>
        <taxon>Coleofasciculales</taxon>
        <taxon>Coleofasciculaceae</taxon>
        <taxon>Moorena</taxon>
    </lineage>
</organism>
<dbReference type="AlphaFoldDB" id="F4XVH1"/>
<evidence type="ECO:0000313" key="2">
    <source>
        <dbReference type="Proteomes" id="UP000003959"/>
    </source>
</evidence>
<accession>F4XVH1</accession>
<keyword evidence="2" id="KW-1185">Reference proteome</keyword>
<reference evidence="2" key="1">
    <citation type="journal article" date="2011" name="Proc. Natl. Acad. Sci. U.S.A.">
        <title>Genomic insights into the physiology and ecology of the marine filamentous cyanobacterium Lyngbya majuscula.</title>
        <authorList>
            <person name="Jones A.C."/>
            <person name="Monroe E.A."/>
            <person name="Podell S."/>
            <person name="Hess W.R."/>
            <person name="Klages S."/>
            <person name="Esquenazi E."/>
            <person name="Niessen S."/>
            <person name="Hoover H."/>
            <person name="Rothmann M."/>
            <person name="Lasken R.S."/>
            <person name="Yates J.R.III."/>
            <person name="Reinhardt R."/>
            <person name="Kube M."/>
            <person name="Burkart M.D."/>
            <person name="Allen E.E."/>
            <person name="Dorrestein P.C."/>
            <person name="Gerwick W.H."/>
            <person name="Gerwick L."/>
        </authorList>
    </citation>
    <scope>NUCLEOTIDE SEQUENCE [LARGE SCALE GENOMIC DNA]</scope>
    <source>
        <strain evidence="2">3L</strain>
    </source>
</reference>
<dbReference type="Proteomes" id="UP000003959">
    <property type="component" value="Unassembled WGS sequence"/>
</dbReference>
<proteinExistence type="predicted"/>
<dbReference type="HOGENOM" id="CLU_2437581_0_0_3"/>
<sequence>MLTVVYGLVYGFENCDQTALTLSVMDQLLNLSKLDQIWFLLSLQIGQAHLCWYAFTLVGKPDRGRTANGKRYQGHDTLGCEPASGSIASD</sequence>
<protein>
    <submittedName>
        <fullName evidence="1">Uncharacterized protein</fullName>
    </submittedName>
</protein>
<gene>
    <name evidence="1" type="ORF">LYNGBM3L_39330</name>
</gene>
<evidence type="ECO:0000313" key="1">
    <source>
        <dbReference type="EMBL" id="EGJ31519.1"/>
    </source>
</evidence>
<name>F4XVH1_9CYAN</name>
<dbReference type="EMBL" id="GL890939">
    <property type="protein sequence ID" value="EGJ31519.1"/>
    <property type="molecule type" value="Genomic_DNA"/>
</dbReference>